<sequence length="49" mass="5556">MICSEKTVEKERGDRNGDRTRKKEKEAVCVQVCFTVFDNTSSVCLRAGM</sequence>
<dbReference type="Proteomes" id="UP000702954">
    <property type="component" value="Unassembled WGS sequence"/>
</dbReference>
<protein>
    <submittedName>
        <fullName evidence="2">Uncharacterized protein</fullName>
    </submittedName>
</protein>
<organism evidence="2 3">
    <name type="scientific">Faecalimonas umbilicata</name>
    <dbReference type="NCBI Taxonomy" id="1912855"/>
    <lineage>
        <taxon>Bacteria</taxon>
        <taxon>Bacillati</taxon>
        <taxon>Bacillota</taxon>
        <taxon>Clostridia</taxon>
        <taxon>Lachnospirales</taxon>
        <taxon>Lachnospiraceae</taxon>
        <taxon>Faecalimonas</taxon>
    </lineage>
</organism>
<evidence type="ECO:0000256" key="1">
    <source>
        <dbReference type="SAM" id="MobiDB-lite"/>
    </source>
</evidence>
<reference evidence="2 3" key="1">
    <citation type="journal article" date="2018" name="Int. J. Syst. Evol. Microbiol.">
        <title>Draft Genome Sequence of Faecalimonas umbilicata JCM 30896T, an Acetate-Producing Bacterium Isolated from Human Feces.</title>
        <authorList>
            <person name="Sakamoto M."/>
            <person name="Ikeyama N."/>
            <person name="Yuki M."/>
            <person name="Ohkuma M."/>
        </authorList>
    </citation>
    <scope>NUCLEOTIDE SEQUENCE [LARGE SCALE GENOMIC DNA]</scope>
    <source>
        <strain evidence="2 3">EGH7</strain>
    </source>
</reference>
<feature type="region of interest" description="Disordered" evidence="1">
    <location>
        <begin position="1"/>
        <end position="23"/>
    </location>
</feature>
<dbReference type="EMBL" id="BHEO01000008">
    <property type="protein sequence ID" value="GBU05412.1"/>
    <property type="molecule type" value="Genomic_DNA"/>
</dbReference>
<evidence type="ECO:0000313" key="2">
    <source>
        <dbReference type="EMBL" id="GBU05412.1"/>
    </source>
</evidence>
<keyword evidence="3" id="KW-1185">Reference proteome</keyword>
<evidence type="ECO:0000313" key="3">
    <source>
        <dbReference type="Proteomes" id="UP000702954"/>
    </source>
</evidence>
<proteinExistence type="predicted"/>
<gene>
    <name evidence="2" type="ORF">FAEUMB_19530</name>
</gene>
<name>A0ABQ0QY89_9FIRM</name>
<accession>A0ABQ0QY89</accession>
<comment type="caution">
    <text evidence="2">The sequence shown here is derived from an EMBL/GenBank/DDBJ whole genome shotgun (WGS) entry which is preliminary data.</text>
</comment>